<reference evidence="1 2" key="1">
    <citation type="journal article" date="2020" name="Front. Microbiol.">
        <title>Single-cell genomics of novel Actinobacteria with the Wood-Ljungdahl pathway discovered in a serpentinizing system.</title>
        <authorList>
            <person name="Merino N."/>
            <person name="Kawai M."/>
            <person name="Boyd E.S."/>
            <person name="Colman D.R."/>
            <person name="McGlynn S.E."/>
            <person name="Nealson K.H."/>
            <person name="Kurokawa K."/>
            <person name="Hongoh Y."/>
        </authorList>
    </citation>
    <scope>NUCLEOTIDE SEQUENCE [LARGE SCALE GENOMIC DNA]</scope>
    <source>
        <strain evidence="1 2">S06</strain>
    </source>
</reference>
<dbReference type="AlphaFoldDB" id="A0A6V8NQX6"/>
<proteinExistence type="predicted"/>
<evidence type="ECO:0000313" key="1">
    <source>
        <dbReference type="EMBL" id="GFP22463.1"/>
    </source>
</evidence>
<protein>
    <submittedName>
        <fullName evidence="1">Uncharacterized protein</fullName>
    </submittedName>
</protein>
<gene>
    <name evidence="1" type="ORF">HKBW3S06_01691</name>
</gene>
<sequence>LKSGEKFKDYPIFMAHAEHVGYDATRREDTNDLPLILEEWKKYKKNEKDYPIFTQIRSDLWIAKVNFSQVKNKLDVEAYGKKYIETIEKIQNLKNNSVEIVPLSELCDDIFAGIGSKKSDYKEKGIPIIKTGTVSKITYQVGFINWAEIQFQEQKINKPKPE</sequence>
<comment type="caution">
    <text evidence="1">The sequence shown here is derived from an EMBL/GenBank/DDBJ whole genome shotgun (WGS) entry which is preliminary data.</text>
</comment>
<organism evidence="1 2">
    <name type="scientific">Candidatus Hakubella thermalkaliphila</name>
    <dbReference type="NCBI Taxonomy" id="2754717"/>
    <lineage>
        <taxon>Bacteria</taxon>
        <taxon>Bacillati</taxon>
        <taxon>Actinomycetota</taxon>
        <taxon>Actinomycetota incertae sedis</taxon>
        <taxon>Candidatus Hakubellales</taxon>
        <taxon>Candidatus Hakubellaceae</taxon>
        <taxon>Candidatus Hakubella</taxon>
    </lineage>
</organism>
<feature type="non-terminal residue" evidence="1">
    <location>
        <position position="1"/>
    </location>
</feature>
<accession>A0A6V8NQX6</accession>
<dbReference type="Proteomes" id="UP000580051">
    <property type="component" value="Unassembled WGS sequence"/>
</dbReference>
<evidence type="ECO:0000313" key="2">
    <source>
        <dbReference type="Proteomes" id="UP000580051"/>
    </source>
</evidence>
<name>A0A6V8NQX6_9ACTN</name>
<dbReference type="EMBL" id="BLRV01000441">
    <property type="protein sequence ID" value="GFP22463.1"/>
    <property type="molecule type" value="Genomic_DNA"/>
</dbReference>